<sequence length="190" mass="20332">NSLCVFVGVDSVGTVSVSLVTFAAVQTLKPDLVLNAGTGSGFNEQTVGDVYLASEVAFHDSRIPIPVFDLYAVGARKPFATPNLLKEFNLKAGKLSTGDSLVLSPDDKVMILSKNDATVRDTDVHSPPLPPPPIPNHWPDRFHGPPLPRQVVDGEVLLQPQVTIVADYHLLVSKEAYSTPVNSEAPVVTL</sequence>
<feature type="non-terminal residue" evidence="2">
    <location>
        <position position="1"/>
    </location>
</feature>
<reference evidence="2 3" key="1">
    <citation type="submission" date="2024-02" db="EMBL/GenBank/DDBJ databases">
        <title>High-quality chromosome-scale genome assembly of Pensacola bahiagrass (Paspalum notatum Flugge var. saurae).</title>
        <authorList>
            <person name="Vega J.M."/>
            <person name="Podio M."/>
            <person name="Orjuela J."/>
            <person name="Siena L.A."/>
            <person name="Pessino S.C."/>
            <person name="Combes M.C."/>
            <person name="Mariac C."/>
            <person name="Albertini E."/>
            <person name="Pupilli F."/>
            <person name="Ortiz J.P.A."/>
            <person name="Leblanc O."/>
        </authorList>
    </citation>
    <scope>NUCLEOTIDE SEQUENCE [LARGE SCALE GENOMIC DNA]</scope>
    <source>
        <strain evidence="2">R1</strain>
        <tissue evidence="2">Leaf</tissue>
    </source>
</reference>
<evidence type="ECO:0000259" key="1">
    <source>
        <dbReference type="Pfam" id="PF01048"/>
    </source>
</evidence>
<gene>
    <name evidence="2" type="ORF">U9M48_020144</name>
</gene>
<name>A0AAQ3TGB6_PASNO</name>
<evidence type="ECO:0000313" key="2">
    <source>
        <dbReference type="EMBL" id="WVZ71572.1"/>
    </source>
</evidence>
<dbReference type="PANTHER" id="PTHR46994:SF1">
    <property type="entry name" value="5'-METHYLTHIOADENOSINE NUCLEOSIDASE"/>
    <property type="match status" value="1"/>
</dbReference>
<evidence type="ECO:0000313" key="3">
    <source>
        <dbReference type="Proteomes" id="UP001341281"/>
    </source>
</evidence>
<dbReference type="Proteomes" id="UP001341281">
    <property type="component" value="Chromosome 04"/>
</dbReference>
<dbReference type="InterPro" id="IPR044580">
    <property type="entry name" value="MTAN"/>
</dbReference>
<dbReference type="InterPro" id="IPR035994">
    <property type="entry name" value="Nucleoside_phosphorylase_sf"/>
</dbReference>
<proteinExistence type="predicted"/>
<dbReference type="Gene3D" id="3.40.50.1580">
    <property type="entry name" value="Nucleoside phosphorylase domain"/>
    <property type="match status" value="1"/>
</dbReference>
<dbReference type="EMBL" id="CP144748">
    <property type="protein sequence ID" value="WVZ71572.1"/>
    <property type="molecule type" value="Genomic_DNA"/>
</dbReference>
<protein>
    <recommendedName>
        <fullName evidence="1">Nucleoside phosphorylase domain-containing protein</fullName>
    </recommendedName>
</protein>
<dbReference type="InterPro" id="IPR000845">
    <property type="entry name" value="Nucleoside_phosphorylase_d"/>
</dbReference>
<organism evidence="2 3">
    <name type="scientific">Paspalum notatum var. saurae</name>
    <dbReference type="NCBI Taxonomy" id="547442"/>
    <lineage>
        <taxon>Eukaryota</taxon>
        <taxon>Viridiplantae</taxon>
        <taxon>Streptophyta</taxon>
        <taxon>Embryophyta</taxon>
        <taxon>Tracheophyta</taxon>
        <taxon>Spermatophyta</taxon>
        <taxon>Magnoliopsida</taxon>
        <taxon>Liliopsida</taxon>
        <taxon>Poales</taxon>
        <taxon>Poaceae</taxon>
        <taxon>PACMAD clade</taxon>
        <taxon>Panicoideae</taxon>
        <taxon>Andropogonodae</taxon>
        <taxon>Paspaleae</taxon>
        <taxon>Paspalinae</taxon>
        <taxon>Paspalum</taxon>
    </lineage>
</organism>
<keyword evidence="3" id="KW-1185">Reference proteome</keyword>
<dbReference type="Pfam" id="PF01048">
    <property type="entry name" value="PNP_UDP_1"/>
    <property type="match status" value="1"/>
</dbReference>
<dbReference type="PANTHER" id="PTHR46994">
    <property type="entry name" value="5'-METHYLTHIOADENOSINE/S-ADENOSYLHOMOCYSTEINE NUCLEOSIDASE 1"/>
    <property type="match status" value="1"/>
</dbReference>
<dbReference type="SUPFAM" id="SSF53167">
    <property type="entry name" value="Purine and uridine phosphorylases"/>
    <property type="match status" value="1"/>
</dbReference>
<feature type="domain" description="Nucleoside phosphorylase" evidence="1">
    <location>
        <begin position="5"/>
        <end position="92"/>
    </location>
</feature>
<dbReference type="AlphaFoldDB" id="A0AAQ3TGB6"/>
<dbReference type="GO" id="GO:0008930">
    <property type="term" value="F:methylthioadenosine nucleosidase activity"/>
    <property type="evidence" value="ECO:0007669"/>
    <property type="project" value="InterPro"/>
</dbReference>
<dbReference type="GO" id="GO:0009116">
    <property type="term" value="P:nucleoside metabolic process"/>
    <property type="evidence" value="ECO:0007669"/>
    <property type="project" value="InterPro"/>
</dbReference>
<accession>A0AAQ3TGB6</accession>
<dbReference type="GO" id="GO:0019509">
    <property type="term" value="P:L-methionine salvage from methylthioadenosine"/>
    <property type="evidence" value="ECO:0007669"/>
    <property type="project" value="InterPro"/>
</dbReference>